<dbReference type="InterPro" id="IPR001347">
    <property type="entry name" value="SIS_dom"/>
</dbReference>
<dbReference type="Pfam" id="PF01418">
    <property type="entry name" value="HTH_6"/>
    <property type="match status" value="1"/>
</dbReference>
<dbReference type="InterPro" id="IPR000281">
    <property type="entry name" value="HTH_RpiR"/>
</dbReference>
<dbReference type="InterPro" id="IPR036388">
    <property type="entry name" value="WH-like_DNA-bd_sf"/>
</dbReference>
<dbReference type="AlphaFoldDB" id="A0A918DSD2"/>
<evidence type="ECO:0000256" key="3">
    <source>
        <dbReference type="ARBA" id="ARBA00023163"/>
    </source>
</evidence>
<dbReference type="SUPFAM" id="SSF53697">
    <property type="entry name" value="SIS domain"/>
    <property type="match status" value="1"/>
</dbReference>
<keyword evidence="2" id="KW-0238">DNA-binding</keyword>
<evidence type="ECO:0000256" key="2">
    <source>
        <dbReference type="ARBA" id="ARBA00023125"/>
    </source>
</evidence>
<dbReference type="Proteomes" id="UP000599578">
    <property type="component" value="Unassembled WGS sequence"/>
</dbReference>
<accession>A0A918DSD2</accession>
<feature type="domain" description="HTH rpiR-type" evidence="4">
    <location>
        <begin position="2"/>
        <end position="78"/>
    </location>
</feature>
<gene>
    <name evidence="5" type="ORF">GCM10011348_22560</name>
</gene>
<dbReference type="SUPFAM" id="SSF46689">
    <property type="entry name" value="Homeodomain-like"/>
    <property type="match status" value="1"/>
</dbReference>
<dbReference type="InterPro" id="IPR047640">
    <property type="entry name" value="RpiR-like"/>
</dbReference>
<dbReference type="InterPro" id="IPR035472">
    <property type="entry name" value="RpiR-like_SIS"/>
</dbReference>
<keyword evidence="3" id="KW-0804">Transcription</keyword>
<protein>
    <submittedName>
        <fullName evidence="5">RpiR family transcriptional regulator</fullName>
    </submittedName>
</protein>
<dbReference type="PROSITE" id="PS51071">
    <property type="entry name" value="HTH_RPIR"/>
    <property type="match status" value="1"/>
</dbReference>
<dbReference type="GO" id="GO:0003700">
    <property type="term" value="F:DNA-binding transcription factor activity"/>
    <property type="evidence" value="ECO:0007669"/>
    <property type="project" value="InterPro"/>
</dbReference>
<dbReference type="Gene3D" id="3.40.50.10490">
    <property type="entry name" value="Glucose-6-phosphate isomerase like protein, domain 1"/>
    <property type="match status" value="1"/>
</dbReference>
<dbReference type="PANTHER" id="PTHR30514">
    <property type="entry name" value="GLUCOKINASE"/>
    <property type="match status" value="1"/>
</dbReference>
<dbReference type="EMBL" id="BMLT01000005">
    <property type="protein sequence ID" value="GGO82062.1"/>
    <property type="molecule type" value="Genomic_DNA"/>
</dbReference>
<dbReference type="GO" id="GO:0097367">
    <property type="term" value="F:carbohydrate derivative binding"/>
    <property type="evidence" value="ECO:0007669"/>
    <property type="project" value="InterPro"/>
</dbReference>
<keyword evidence="6" id="KW-1185">Reference proteome</keyword>
<dbReference type="PANTHER" id="PTHR30514:SF18">
    <property type="entry name" value="RPIR-FAMILY TRANSCRIPTIONAL REGULATOR"/>
    <property type="match status" value="1"/>
</dbReference>
<dbReference type="GO" id="GO:1901135">
    <property type="term" value="P:carbohydrate derivative metabolic process"/>
    <property type="evidence" value="ECO:0007669"/>
    <property type="project" value="InterPro"/>
</dbReference>
<name>A0A918DSD2_9GAMM</name>
<sequence>MEQIEQRLQNEYSELPPQERRLADFILGHPEDLPLYNSTELARHCGVSKATVSRLFKRLGFGSFREGRQRFRDLRQQGVPVVNEDAFGGGILEQHLEREIGNLKRLYGGLDNDLLTNAVEALIQAREVVVIGFRNSFPVALHLRQQLAQVRERVRMAPQPGQSLGEELAELHADDLVVLCGFRRRPHKFPAVLRSLHRQGVPVLLLADGSARGIASQASWWLECPLDSLSAFDCYSSAMSLTNLLANLVLHQNLSAGSERIAAINEQYELIDELSLDLSGSAR</sequence>
<proteinExistence type="predicted"/>
<evidence type="ECO:0000313" key="5">
    <source>
        <dbReference type="EMBL" id="GGO82062.1"/>
    </source>
</evidence>
<evidence type="ECO:0000259" key="4">
    <source>
        <dbReference type="PROSITE" id="PS51071"/>
    </source>
</evidence>
<evidence type="ECO:0000256" key="1">
    <source>
        <dbReference type="ARBA" id="ARBA00023015"/>
    </source>
</evidence>
<dbReference type="Gene3D" id="1.10.10.10">
    <property type="entry name" value="Winged helix-like DNA-binding domain superfamily/Winged helix DNA-binding domain"/>
    <property type="match status" value="1"/>
</dbReference>
<dbReference type="Pfam" id="PF01380">
    <property type="entry name" value="SIS"/>
    <property type="match status" value="1"/>
</dbReference>
<comment type="caution">
    <text evidence="5">The sequence shown here is derived from an EMBL/GenBank/DDBJ whole genome shotgun (WGS) entry which is preliminary data.</text>
</comment>
<dbReference type="InterPro" id="IPR009057">
    <property type="entry name" value="Homeodomain-like_sf"/>
</dbReference>
<dbReference type="InterPro" id="IPR046348">
    <property type="entry name" value="SIS_dom_sf"/>
</dbReference>
<organism evidence="5 6">
    <name type="scientific">Marinobacterium nitratireducens</name>
    <dbReference type="NCBI Taxonomy" id="518897"/>
    <lineage>
        <taxon>Bacteria</taxon>
        <taxon>Pseudomonadati</taxon>
        <taxon>Pseudomonadota</taxon>
        <taxon>Gammaproteobacteria</taxon>
        <taxon>Oceanospirillales</taxon>
        <taxon>Oceanospirillaceae</taxon>
        <taxon>Marinobacterium</taxon>
    </lineage>
</organism>
<dbReference type="RefSeq" id="WP_188860699.1">
    <property type="nucleotide sequence ID" value="NZ_BMLT01000005.1"/>
</dbReference>
<dbReference type="GO" id="GO:0003677">
    <property type="term" value="F:DNA binding"/>
    <property type="evidence" value="ECO:0007669"/>
    <property type="project" value="UniProtKB-KW"/>
</dbReference>
<evidence type="ECO:0000313" key="6">
    <source>
        <dbReference type="Proteomes" id="UP000599578"/>
    </source>
</evidence>
<keyword evidence="1" id="KW-0805">Transcription regulation</keyword>
<dbReference type="CDD" id="cd05013">
    <property type="entry name" value="SIS_RpiR"/>
    <property type="match status" value="1"/>
</dbReference>
<reference evidence="5 6" key="1">
    <citation type="journal article" date="2014" name="Int. J. Syst. Evol. Microbiol.">
        <title>Complete genome sequence of Corynebacterium casei LMG S-19264T (=DSM 44701T), isolated from a smear-ripened cheese.</title>
        <authorList>
            <consortium name="US DOE Joint Genome Institute (JGI-PGF)"/>
            <person name="Walter F."/>
            <person name="Albersmeier A."/>
            <person name="Kalinowski J."/>
            <person name="Ruckert C."/>
        </authorList>
    </citation>
    <scope>NUCLEOTIDE SEQUENCE [LARGE SCALE GENOMIC DNA]</scope>
    <source>
        <strain evidence="5 6">CGMCC 1.7286</strain>
    </source>
</reference>